<proteinExistence type="predicted"/>
<evidence type="ECO:0000259" key="1">
    <source>
        <dbReference type="Pfam" id="PF04993"/>
    </source>
</evidence>
<dbReference type="RefSeq" id="WP_191284727.1">
    <property type="nucleotide sequence ID" value="NZ_BNCH01000001.1"/>
</dbReference>
<protein>
    <recommendedName>
        <fullName evidence="1">TfoX N-terminal domain-containing protein</fullName>
    </recommendedName>
</protein>
<dbReference type="Proteomes" id="UP000609802">
    <property type="component" value="Unassembled WGS sequence"/>
</dbReference>
<sequence>MAVSDADIAFVKELFHGLGPLTHRKMMGGATFYCDGQVFAILSSKGEVYLKAKGAFAEALDAEGSHIFGMDGKTMGYWTLPDAALDDPDLARDWAQRALDALA</sequence>
<reference evidence="3" key="1">
    <citation type="journal article" date="2019" name="Int. J. Syst. Evol. Microbiol.">
        <title>The Global Catalogue of Microorganisms (GCM) 10K type strain sequencing project: providing services to taxonomists for standard genome sequencing and annotation.</title>
        <authorList>
            <consortium name="The Broad Institute Genomics Platform"/>
            <consortium name="The Broad Institute Genome Sequencing Center for Infectious Disease"/>
            <person name="Wu L."/>
            <person name="Ma J."/>
        </authorList>
    </citation>
    <scope>NUCLEOTIDE SEQUENCE [LARGE SCALE GENOMIC DNA]</scope>
    <source>
        <strain evidence="3">KCTC 42443</strain>
    </source>
</reference>
<dbReference type="SUPFAM" id="SSF159894">
    <property type="entry name" value="YgaC/TfoX-N like"/>
    <property type="match status" value="1"/>
</dbReference>
<gene>
    <name evidence="2" type="ORF">GCM10016455_03240</name>
</gene>
<evidence type="ECO:0000313" key="3">
    <source>
        <dbReference type="Proteomes" id="UP000609802"/>
    </source>
</evidence>
<dbReference type="Pfam" id="PF04993">
    <property type="entry name" value="TfoX_N"/>
    <property type="match status" value="1"/>
</dbReference>
<comment type="caution">
    <text evidence="2">The sequence shown here is derived from an EMBL/GenBank/DDBJ whole genome shotgun (WGS) entry which is preliminary data.</text>
</comment>
<dbReference type="InterPro" id="IPR007076">
    <property type="entry name" value="TfoX_N"/>
</dbReference>
<keyword evidence="3" id="KW-1185">Reference proteome</keyword>
<feature type="domain" description="TfoX N-terminal" evidence="1">
    <location>
        <begin position="13"/>
        <end position="101"/>
    </location>
</feature>
<dbReference type="Gene3D" id="3.30.1460.30">
    <property type="entry name" value="YgaC/TfoX-N like chaperone"/>
    <property type="match status" value="1"/>
</dbReference>
<name>A0ABQ3IK48_9RHOB</name>
<organism evidence="2 3">
    <name type="scientific">Aliiroseovarius zhejiangensis</name>
    <dbReference type="NCBI Taxonomy" id="1632025"/>
    <lineage>
        <taxon>Bacteria</taxon>
        <taxon>Pseudomonadati</taxon>
        <taxon>Pseudomonadota</taxon>
        <taxon>Alphaproteobacteria</taxon>
        <taxon>Rhodobacterales</taxon>
        <taxon>Paracoccaceae</taxon>
        <taxon>Aliiroseovarius</taxon>
    </lineage>
</organism>
<accession>A0ABQ3IK48</accession>
<evidence type="ECO:0000313" key="2">
    <source>
        <dbReference type="EMBL" id="GHE86902.1"/>
    </source>
</evidence>
<dbReference type="EMBL" id="BNCH01000001">
    <property type="protein sequence ID" value="GHE86902.1"/>
    <property type="molecule type" value="Genomic_DNA"/>
</dbReference>